<evidence type="ECO:0000256" key="2">
    <source>
        <dbReference type="ARBA" id="ARBA00022515"/>
    </source>
</evidence>
<dbReference type="EC" id="2.7.7.101" evidence="12"/>
<comment type="cofactor">
    <cofactor evidence="12 13 14">
        <name>Zn(2+)</name>
        <dbReference type="ChEBI" id="CHEBI:29105"/>
    </cofactor>
    <text evidence="12 13 14">Binds 1 zinc ion per monomer.</text>
</comment>
<dbReference type="Proteomes" id="UP000244089">
    <property type="component" value="Unassembled WGS sequence"/>
</dbReference>
<dbReference type="Pfam" id="PF10410">
    <property type="entry name" value="DnaB_bind"/>
    <property type="match status" value="1"/>
</dbReference>
<comment type="catalytic activity">
    <reaction evidence="12">
        <text>ssDNA + n NTP = ssDNA/pppN(pN)n-1 hybrid + (n-1) diphosphate.</text>
        <dbReference type="EC" id="2.7.7.101"/>
    </reaction>
</comment>
<keyword evidence="11 12" id="KW-0804">Transcription</keyword>
<dbReference type="Pfam" id="PF01807">
    <property type="entry name" value="Zn_ribbon_DnaG"/>
    <property type="match status" value="1"/>
</dbReference>
<reference evidence="16 17" key="1">
    <citation type="submission" date="2018-04" db="EMBL/GenBank/DDBJ databases">
        <title>Subsurface microbial communities from deep shales in Ohio and West Virginia, USA.</title>
        <authorList>
            <person name="Wrighton K."/>
        </authorList>
    </citation>
    <scope>NUCLEOTIDE SEQUENCE [LARGE SCALE GENOMIC DNA]</scope>
    <source>
        <strain evidence="16 17">WC1</strain>
    </source>
</reference>
<comment type="function">
    <text evidence="12 13">RNA polymerase that catalyzes the synthesis of short RNA molecules used as primers for DNA polymerase during DNA replication.</text>
</comment>
<evidence type="ECO:0000256" key="13">
    <source>
        <dbReference type="PIRNR" id="PIRNR002811"/>
    </source>
</evidence>
<dbReference type="InterPro" id="IPR037068">
    <property type="entry name" value="DNA_primase_core_N_sf"/>
</dbReference>
<protein>
    <recommendedName>
        <fullName evidence="12 13">DNA primase</fullName>
        <ecNumber evidence="12">2.7.7.101</ecNumber>
    </recommendedName>
</protein>
<dbReference type="Gene3D" id="3.40.1360.10">
    <property type="match status" value="1"/>
</dbReference>
<gene>
    <name evidence="12" type="primary">dnaG</name>
    <name evidence="16" type="ORF">C8C76_10534</name>
</gene>
<dbReference type="EMBL" id="QAXS01000005">
    <property type="protein sequence ID" value="PTW01256.1"/>
    <property type="molecule type" value="Genomic_DNA"/>
</dbReference>
<sequence>MARYSDEFINELKENVDLVDLVSDYLELKKSGNRYKGLCPFHSEKTPSFFVNPDNNFYHCFGCGAGGDSINFVMEIENLTFVESVKMLAERSGMELPDLSNEQRQLYQEREQLFSLNKLAARFYNYLLTETEIGKDALNYLTDRGFKEPEIEEFKLGYAADEWQLLLNFLQKKGFSIDLIKKAGLISEGKNNSHYDKFRNRVMFPIFNNRGEVIAFGGRILETETNYGPKYLNSPETPIFSKKKNLYGLHLAKDSIREKNSCIIMEGYTDVIQAHKKGFKNSIASLGTAFTEEQAKLIHRYAENAYIAYDADTAGNKATLRGLDILSSTGINVKVIQLDEGSDPDQLLKNEGEEVFDKFISEAVNLIDFKINMIIKNKNLEDPGIRKKILRSIVELLSGVSDNLEREIYIERAAAKTDFKAEVLAREVEKEFKKNKSRNYQRNREKQNKQAEKEFDLYSQLSYYQKVEEEILAHFISNPGLREEIAARLSKDDFNGRTAQLAEYLFKGSVISNSVKIDKIKNDLGDKLVSYWSEILVKQDNSLTREHILELADYLSSKRIAGNKKKLCSLLSRKELGLDKLNRILLTFYSLNYNFERRD</sequence>
<dbReference type="SMART" id="SM00400">
    <property type="entry name" value="ZnF_CHCC"/>
    <property type="match status" value="1"/>
</dbReference>
<evidence type="ECO:0000256" key="1">
    <source>
        <dbReference type="ARBA" id="ARBA00022478"/>
    </source>
</evidence>
<dbReference type="GO" id="GO:0005737">
    <property type="term" value="C:cytoplasm"/>
    <property type="evidence" value="ECO:0007669"/>
    <property type="project" value="TreeGrafter"/>
</dbReference>
<dbReference type="Gene3D" id="3.90.580.10">
    <property type="entry name" value="Zinc finger, CHC2-type domain"/>
    <property type="match status" value="1"/>
</dbReference>
<dbReference type="Pfam" id="PF13155">
    <property type="entry name" value="Toprim_2"/>
    <property type="match status" value="1"/>
</dbReference>
<dbReference type="InterPro" id="IPR019475">
    <property type="entry name" value="DNA_primase_DnaB-bd"/>
</dbReference>
<dbReference type="InterPro" id="IPR002694">
    <property type="entry name" value="Znf_CHC2"/>
</dbReference>
<dbReference type="InterPro" id="IPR006171">
    <property type="entry name" value="TOPRIM_dom"/>
</dbReference>
<keyword evidence="6 12" id="KW-0479">Metal-binding</keyword>
<dbReference type="Pfam" id="PF08275">
    <property type="entry name" value="DNAG_N"/>
    <property type="match status" value="1"/>
</dbReference>
<evidence type="ECO:0000256" key="3">
    <source>
        <dbReference type="ARBA" id="ARBA00022679"/>
    </source>
</evidence>
<comment type="domain">
    <text evidence="12">Contains an N-terminal zinc-binding domain, a central core domain that contains the primase activity, and a C-terminal DnaB-binding domain.</text>
</comment>
<evidence type="ECO:0000256" key="10">
    <source>
        <dbReference type="ARBA" id="ARBA00023125"/>
    </source>
</evidence>
<keyword evidence="2 12" id="KW-0639">Primosome</keyword>
<dbReference type="GO" id="GO:0003899">
    <property type="term" value="F:DNA-directed RNA polymerase activity"/>
    <property type="evidence" value="ECO:0007669"/>
    <property type="project" value="UniProtKB-UniRule"/>
</dbReference>
<dbReference type="HAMAP" id="MF_00974">
    <property type="entry name" value="DNA_primase_DnaG"/>
    <property type="match status" value="1"/>
</dbReference>
<dbReference type="SUPFAM" id="SSF57783">
    <property type="entry name" value="Zinc beta-ribbon"/>
    <property type="match status" value="1"/>
</dbReference>
<evidence type="ECO:0000256" key="5">
    <source>
        <dbReference type="ARBA" id="ARBA00022705"/>
    </source>
</evidence>
<dbReference type="InterPro" id="IPR013264">
    <property type="entry name" value="DNAG_N"/>
</dbReference>
<dbReference type="InterPro" id="IPR030846">
    <property type="entry name" value="DnaG_bac"/>
</dbReference>
<dbReference type="FunFam" id="3.40.1360.10:FF:000002">
    <property type="entry name" value="DNA primase"/>
    <property type="match status" value="1"/>
</dbReference>
<dbReference type="SMART" id="SM00493">
    <property type="entry name" value="TOPRIM"/>
    <property type="match status" value="1"/>
</dbReference>
<evidence type="ECO:0000256" key="8">
    <source>
        <dbReference type="ARBA" id="ARBA00022833"/>
    </source>
</evidence>
<dbReference type="PROSITE" id="PS50880">
    <property type="entry name" value="TOPRIM"/>
    <property type="match status" value="1"/>
</dbReference>
<dbReference type="PANTHER" id="PTHR30313">
    <property type="entry name" value="DNA PRIMASE"/>
    <property type="match status" value="1"/>
</dbReference>
<keyword evidence="5 12" id="KW-0235">DNA replication</keyword>
<dbReference type="GO" id="GO:0008270">
    <property type="term" value="F:zinc ion binding"/>
    <property type="evidence" value="ECO:0007669"/>
    <property type="project" value="UniProtKB-UniRule"/>
</dbReference>
<dbReference type="PIRSF" id="PIRSF002811">
    <property type="entry name" value="DnaG"/>
    <property type="match status" value="1"/>
</dbReference>
<evidence type="ECO:0000313" key="16">
    <source>
        <dbReference type="EMBL" id="PTW01256.1"/>
    </source>
</evidence>
<dbReference type="FunFam" id="3.90.580.10:FF:000001">
    <property type="entry name" value="DNA primase"/>
    <property type="match status" value="1"/>
</dbReference>
<dbReference type="GO" id="GO:0003677">
    <property type="term" value="F:DNA binding"/>
    <property type="evidence" value="ECO:0007669"/>
    <property type="project" value="UniProtKB-KW"/>
</dbReference>
<evidence type="ECO:0000256" key="7">
    <source>
        <dbReference type="ARBA" id="ARBA00022771"/>
    </source>
</evidence>
<keyword evidence="10 12" id="KW-0238">DNA-binding</keyword>
<keyword evidence="1 12" id="KW-0240">DNA-directed RNA polymerase</keyword>
<keyword evidence="3 12" id="KW-0808">Transferase</keyword>
<evidence type="ECO:0000259" key="15">
    <source>
        <dbReference type="PROSITE" id="PS50880"/>
    </source>
</evidence>
<organism evidence="16 17">
    <name type="scientific">Halanaerobium saccharolyticum</name>
    <dbReference type="NCBI Taxonomy" id="43595"/>
    <lineage>
        <taxon>Bacteria</taxon>
        <taxon>Bacillati</taxon>
        <taxon>Bacillota</taxon>
        <taxon>Clostridia</taxon>
        <taxon>Halanaerobiales</taxon>
        <taxon>Halanaerobiaceae</taxon>
        <taxon>Halanaerobium</taxon>
    </lineage>
</organism>
<dbReference type="GO" id="GO:0006269">
    <property type="term" value="P:DNA replication, synthesis of primer"/>
    <property type="evidence" value="ECO:0007669"/>
    <property type="project" value="UniProtKB-UniRule"/>
</dbReference>
<evidence type="ECO:0000313" key="17">
    <source>
        <dbReference type="Proteomes" id="UP000244089"/>
    </source>
</evidence>
<dbReference type="InterPro" id="IPR050219">
    <property type="entry name" value="DnaG_primase"/>
</dbReference>
<keyword evidence="7 12" id="KW-0863">Zinc-finger</keyword>
<dbReference type="InterPro" id="IPR034151">
    <property type="entry name" value="TOPRIM_DnaG_bac"/>
</dbReference>
<keyword evidence="9" id="KW-0460">Magnesium</keyword>
<evidence type="ECO:0000256" key="14">
    <source>
        <dbReference type="PIRSR" id="PIRSR002811-1"/>
    </source>
</evidence>
<comment type="subunit">
    <text evidence="12">Monomer. Interacts with DnaB.</text>
</comment>
<dbReference type="PANTHER" id="PTHR30313:SF2">
    <property type="entry name" value="DNA PRIMASE"/>
    <property type="match status" value="1"/>
</dbReference>
<evidence type="ECO:0000256" key="4">
    <source>
        <dbReference type="ARBA" id="ARBA00022695"/>
    </source>
</evidence>
<comment type="similarity">
    <text evidence="12 13">Belongs to the DnaG primase family.</text>
</comment>
<dbReference type="CDD" id="cd03364">
    <property type="entry name" value="TOPRIM_DnaG_primases"/>
    <property type="match status" value="1"/>
</dbReference>
<dbReference type="NCBIfam" id="TIGR01391">
    <property type="entry name" value="dnaG"/>
    <property type="match status" value="1"/>
</dbReference>
<evidence type="ECO:0000256" key="12">
    <source>
        <dbReference type="HAMAP-Rule" id="MF_00974"/>
    </source>
</evidence>
<dbReference type="InterPro" id="IPR036977">
    <property type="entry name" value="DNA_primase_Znf_CHC2"/>
</dbReference>
<proteinExistence type="inferred from homology"/>
<accession>A0A2T5RNM0</accession>
<dbReference type="FunFam" id="3.90.980.10:FF:000001">
    <property type="entry name" value="DNA primase"/>
    <property type="match status" value="1"/>
</dbReference>
<feature type="zinc finger region" description="CHC2-type" evidence="12 14">
    <location>
        <begin position="39"/>
        <end position="63"/>
    </location>
</feature>
<dbReference type="GO" id="GO:1990077">
    <property type="term" value="C:primosome complex"/>
    <property type="evidence" value="ECO:0007669"/>
    <property type="project" value="UniProtKB-KW"/>
</dbReference>
<evidence type="ECO:0000256" key="9">
    <source>
        <dbReference type="ARBA" id="ARBA00022842"/>
    </source>
</evidence>
<keyword evidence="8 12" id="KW-0862">Zinc</keyword>
<dbReference type="OrthoDB" id="9803773at2"/>
<dbReference type="AlphaFoldDB" id="A0A2T5RNM0"/>
<comment type="caution">
    <text evidence="16">The sequence shown here is derived from an EMBL/GenBank/DDBJ whole genome shotgun (WGS) entry which is preliminary data.</text>
</comment>
<dbReference type="Gene3D" id="3.90.980.10">
    <property type="entry name" value="DNA primase, catalytic core, N-terminal domain"/>
    <property type="match status" value="1"/>
</dbReference>
<feature type="domain" description="Toprim" evidence="15">
    <location>
        <begin position="260"/>
        <end position="341"/>
    </location>
</feature>
<evidence type="ECO:0000256" key="6">
    <source>
        <dbReference type="ARBA" id="ARBA00022723"/>
    </source>
</evidence>
<name>A0A2T5RNM0_9FIRM</name>
<evidence type="ECO:0000256" key="11">
    <source>
        <dbReference type="ARBA" id="ARBA00023163"/>
    </source>
</evidence>
<dbReference type="SUPFAM" id="SSF56731">
    <property type="entry name" value="DNA primase core"/>
    <property type="match status" value="1"/>
</dbReference>
<dbReference type="InterPro" id="IPR006295">
    <property type="entry name" value="DNA_primase_DnaG"/>
</dbReference>
<keyword evidence="4 12" id="KW-0548">Nucleotidyltransferase</keyword>
<dbReference type="GO" id="GO:0000428">
    <property type="term" value="C:DNA-directed RNA polymerase complex"/>
    <property type="evidence" value="ECO:0007669"/>
    <property type="project" value="UniProtKB-KW"/>
</dbReference>